<dbReference type="RefSeq" id="WP_157095036.1">
    <property type="nucleotide sequence ID" value="NZ_BDDI01000006.1"/>
</dbReference>
<evidence type="ECO:0000313" key="2">
    <source>
        <dbReference type="Proteomes" id="UP000567922"/>
    </source>
</evidence>
<accession>A0A839RPM6</accession>
<reference evidence="1 2" key="1">
    <citation type="submission" date="2020-08" db="EMBL/GenBank/DDBJ databases">
        <title>Sequencing the genomes of 1000 actinobacteria strains.</title>
        <authorList>
            <person name="Klenk H.-P."/>
        </authorList>
    </citation>
    <scope>NUCLEOTIDE SEQUENCE [LARGE SCALE GENOMIC DNA]</scope>
    <source>
        <strain evidence="1 2">DSM 45258</strain>
    </source>
</reference>
<dbReference type="Proteomes" id="UP000567922">
    <property type="component" value="Unassembled WGS sequence"/>
</dbReference>
<gene>
    <name evidence="1" type="ORF">FHU29_002607</name>
</gene>
<dbReference type="EMBL" id="JACHWS010000002">
    <property type="protein sequence ID" value="MBB3038158.1"/>
    <property type="molecule type" value="Genomic_DNA"/>
</dbReference>
<organism evidence="1 2">
    <name type="scientific">Hoyosella altamirensis</name>
    <dbReference type="NCBI Taxonomy" id="616997"/>
    <lineage>
        <taxon>Bacteria</taxon>
        <taxon>Bacillati</taxon>
        <taxon>Actinomycetota</taxon>
        <taxon>Actinomycetes</taxon>
        <taxon>Mycobacteriales</taxon>
        <taxon>Hoyosellaceae</taxon>
        <taxon>Hoyosella</taxon>
    </lineage>
</organism>
<name>A0A839RPM6_9ACTN</name>
<keyword evidence="2" id="KW-1185">Reference proteome</keyword>
<sequence length="183" mass="20625">MRESDGGLLLLTLHLRDQLGFNTQISEPVIPRLHPPVDTQLAEVDPDAAGRFFSYWIQRAIIEIGKGFPIERYEAVYWHDQLSQLGIPVDALRSAQTWRECRGNEARSVTSRGPAAAGGPTNLTAVIEKLLQARRLSSFHITLITLPLEEDWQYRSGQALFLSPSLRNSDTRMEQLLESFPSL</sequence>
<comment type="caution">
    <text evidence="1">The sequence shown here is derived from an EMBL/GenBank/DDBJ whole genome shotgun (WGS) entry which is preliminary data.</text>
</comment>
<protein>
    <submittedName>
        <fullName evidence="1">Uncharacterized protein</fullName>
    </submittedName>
</protein>
<proteinExistence type="predicted"/>
<evidence type="ECO:0000313" key="1">
    <source>
        <dbReference type="EMBL" id="MBB3038158.1"/>
    </source>
</evidence>
<dbReference type="AlphaFoldDB" id="A0A839RPM6"/>